<organism evidence="1 2">
    <name type="scientific">Altererythrobacter rubellus</name>
    <dbReference type="NCBI Taxonomy" id="2173831"/>
    <lineage>
        <taxon>Bacteria</taxon>
        <taxon>Pseudomonadati</taxon>
        <taxon>Pseudomonadota</taxon>
        <taxon>Alphaproteobacteria</taxon>
        <taxon>Sphingomonadales</taxon>
        <taxon>Erythrobacteraceae</taxon>
        <taxon>Altererythrobacter</taxon>
    </lineage>
</organism>
<proteinExistence type="predicted"/>
<protein>
    <submittedName>
        <fullName evidence="1">Uncharacterized protein</fullName>
    </submittedName>
</protein>
<sequence>MPHHQTAPVHQAGSYRAWDMSGPDQIADLAWYCRVEHGQPEVHRLLPFCEPSLVIRRRFDREGRALDCRLLISPAIPDGGRIKAKTGGKLTRNQGSGCA</sequence>
<name>A0A9Y2B8S3_9SPHN</name>
<evidence type="ECO:0000313" key="2">
    <source>
        <dbReference type="Proteomes" id="UP001231445"/>
    </source>
</evidence>
<gene>
    <name evidence="1" type="ORF">QQX03_03320</name>
</gene>
<reference evidence="1 2" key="1">
    <citation type="submission" date="2023-06" db="EMBL/GenBank/DDBJ databases">
        <title>Altererythrobacter rubellus NBRC 112769 genome.</title>
        <authorList>
            <person name="Zhang K."/>
        </authorList>
    </citation>
    <scope>NUCLEOTIDE SEQUENCE [LARGE SCALE GENOMIC DNA]</scope>
    <source>
        <strain evidence="1 2">NBRC 112769</strain>
    </source>
</reference>
<dbReference type="EMBL" id="CP127221">
    <property type="protein sequence ID" value="WIW96150.1"/>
    <property type="molecule type" value="Genomic_DNA"/>
</dbReference>
<accession>A0A9Y2B8S3</accession>
<dbReference type="KEGG" id="arue:QQX03_03320"/>
<keyword evidence="2" id="KW-1185">Reference proteome</keyword>
<evidence type="ECO:0000313" key="1">
    <source>
        <dbReference type="EMBL" id="WIW96150.1"/>
    </source>
</evidence>
<dbReference type="Proteomes" id="UP001231445">
    <property type="component" value="Chromosome"/>
</dbReference>
<dbReference type="AlphaFoldDB" id="A0A9Y2B8S3"/>
<dbReference type="RefSeq" id="WP_285976459.1">
    <property type="nucleotide sequence ID" value="NZ_CP127221.1"/>
</dbReference>